<keyword evidence="9" id="KW-1185">Reference proteome</keyword>
<dbReference type="Gene3D" id="3.30.450.20">
    <property type="entry name" value="PAS domain"/>
    <property type="match status" value="1"/>
</dbReference>
<reference evidence="9" key="1">
    <citation type="journal article" date="2019" name="Int. J. Syst. Evol. Microbiol.">
        <title>The Global Catalogue of Microorganisms (GCM) 10K type strain sequencing project: providing services to taxonomists for standard genome sequencing and annotation.</title>
        <authorList>
            <consortium name="The Broad Institute Genomics Platform"/>
            <consortium name="The Broad Institute Genome Sequencing Center for Infectious Disease"/>
            <person name="Wu L."/>
            <person name="Ma J."/>
        </authorList>
    </citation>
    <scope>NUCLEOTIDE SEQUENCE [LARGE SCALE GENOMIC DNA]</scope>
    <source>
        <strain evidence="9">KCTC 52924</strain>
    </source>
</reference>
<evidence type="ECO:0000256" key="4">
    <source>
        <dbReference type="ARBA" id="ARBA00022679"/>
    </source>
</evidence>
<dbReference type="Pfam" id="PF08447">
    <property type="entry name" value="PAS_3"/>
    <property type="match status" value="1"/>
</dbReference>
<dbReference type="CDD" id="cd00130">
    <property type="entry name" value="PAS"/>
    <property type="match status" value="1"/>
</dbReference>
<dbReference type="InterPro" id="IPR013655">
    <property type="entry name" value="PAS_fold_3"/>
</dbReference>
<dbReference type="EC" id="2.7.13.3" evidence="2"/>
<comment type="caution">
    <text evidence="8">The sequence shown here is derived from an EMBL/GenBank/DDBJ whole genome shotgun (WGS) entry which is preliminary data.</text>
</comment>
<dbReference type="Proteomes" id="UP001597532">
    <property type="component" value="Unassembled WGS sequence"/>
</dbReference>
<dbReference type="PANTHER" id="PTHR43304">
    <property type="entry name" value="PHYTOCHROME-LIKE PROTEIN CPH1"/>
    <property type="match status" value="1"/>
</dbReference>
<dbReference type="NCBIfam" id="TIGR00229">
    <property type="entry name" value="sensory_box"/>
    <property type="match status" value="1"/>
</dbReference>
<accession>A0ABW5VCS1</accession>
<dbReference type="SMART" id="SM00387">
    <property type="entry name" value="HATPase_c"/>
    <property type="match status" value="1"/>
</dbReference>
<keyword evidence="5" id="KW-0418">Kinase</keyword>
<keyword evidence="4" id="KW-0808">Transferase</keyword>
<dbReference type="InterPro" id="IPR003594">
    <property type="entry name" value="HATPase_dom"/>
</dbReference>
<comment type="catalytic activity">
    <reaction evidence="1">
        <text>ATP + protein L-histidine = ADP + protein N-phospho-L-histidine.</text>
        <dbReference type="EC" id="2.7.13.3"/>
    </reaction>
</comment>
<dbReference type="InterPro" id="IPR005467">
    <property type="entry name" value="His_kinase_dom"/>
</dbReference>
<dbReference type="InterPro" id="IPR036097">
    <property type="entry name" value="HisK_dim/P_sf"/>
</dbReference>
<evidence type="ECO:0000256" key="2">
    <source>
        <dbReference type="ARBA" id="ARBA00012438"/>
    </source>
</evidence>
<evidence type="ECO:0000259" key="6">
    <source>
        <dbReference type="PROSITE" id="PS50109"/>
    </source>
</evidence>
<dbReference type="InterPro" id="IPR000014">
    <property type="entry name" value="PAS"/>
</dbReference>
<dbReference type="Gene3D" id="1.10.287.130">
    <property type="match status" value="1"/>
</dbReference>
<feature type="domain" description="PAS" evidence="7">
    <location>
        <begin position="26"/>
        <end position="62"/>
    </location>
</feature>
<dbReference type="SUPFAM" id="SSF47384">
    <property type="entry name" value="Homodimeric domain of signal transducing histidine kinase"/>
    <property type="match status" value="1"/>
</dbReference>
<dbReference type="InterPro" id="IPR052162">
    <property type="entry name" value="Sensor_kinase/Photoreceptor"/>
</dbReference>
<dbReference type="InterPro" id="IPR036890">
    <property type="entry name" value="HATPase_C_sf"/>
</dbReference>
<dbReference type="PROSITE" id="PS50109">
    <property type="entry name" value="HIS_KIN"/>
    <property type="match status" value="1"/>
</dbReference>
<dbReference type="Pfam" id="PF02518">
    <property type="entry name" value="HATPase_c"/>
    <property type="match status" value="1"/>
</dbReference>
<dbReference type="PROSITE" id="PS50112">
    <property type="entry name" value="PAS"/>
    <property type="match status" value="1"/>
</dbReference>
<protein>
    <recommendedName>
        <fullName evidence="2">histidine kinase</fullName>
        <ecNumber evidence="2">2.7.13.3</ecNumber>
    </recommendedName>
</protein>
<proteinExistence type="predicted"/>
<dbReference type="PANTHER" id="PTHR43304:SF1">
    <property type="entry name" value="PAC DOMAIN-CONTAINING PROTEIN"/>
    <property type="match status" value="1"/>
</dbReference>
<organism evidence="8 9">
    <name type="scientific">Arenibacter antarcticus</name>
    <dbReference type="NCBI Taxonomy" id="2040469"/>
    <lineage>
        <taxon>Bacteria</taxon>
        <taxon>Pseudomonadati</taxon>
        <taxon>Bacteroidota</taxon>
        <taxon>Flavobacteriia</taxon>
        <taxon>Flavobacteriales</taxon>
        <taxon>Flavobacteriaceae</taxon>
        <taxon>Arenibacter</taxon>
    </lineage>
</organism>
<dbReference type="Gene3D" id="3.30.565.10">
    <property type="entry name" value="Histidine kinase-like ATPase, C-terminal domain"/>
    <property type="match status" value="1"/>
</dbReference>
<keyword evidence="3" id="KW-0597">Phosphoprotein</keyword>
<sequence length="355" mass="40566">MNNPLVLSLDPFFELSMDLLCIAGYDGYFRRVNPAFRKLLGYSEEELFSKLISDFIYKGDQSITASYRENLKKAVPLINYENRFITKSGELIWLQWTSIPLPDKQLIYAIAKNITHKKKLEEERNNHIVQLEEINKDLKQLSYTTSHDLRAPVNNLLTLFSFLDLSKIKDPDVLETLGYMKMATEGLHQSMDKYVDLLSLNDTLKVEMEEVEFESTFKQVRHSIESLVGNSNVKIEMDFSALPKVLFKKNYLESIFLNLLTNSIKYARPEVLPLIQVTTSVTNGVKQLIFEDNGLGFDMEKIGDRIFGLNQKFHGNADSKGVGLYLVYNHVTNLGGTITVSSEINKGATFIITFM</sequence>
<evidence type="ECO:0000256" key="1">
    <source>
        <dbReference type="ARBA" id="ARBA00000085"/>
    </source>
</evidence>
<dbReference type="RefSeq" id="WP_251808154.1">
    <property type="nucleotide sequence ID" value="NZ_CP166679.1"/>
</dbReference>
<feature type="domain" description="Histidine kinase" evidence="6">
    <location>
        <begin position="144"/>
        <end position="355"/>
    </location>
</feature>
<evidence type="ECO:0000256" key="5">
    <source>
        <dbReference type="ARBA" id="ARBA00022777"/>
    </source>
</evidence>
<gene>
    <name evidence="8" type="ORF">ACFS1K_06735</name>
</gene>
<evidence type="ECO:0000256" key="3">
    <source>
        <dbReference type="ARBA" id="ARBA00022553"/>
    </source>
</evidence>
<dbReference type="SUPFAM" id="SSF55874">
    <property type="entry name" value="ATPase domain of HSP90 chaperone/DNA topoisomerase II/histidine kinase"/>
    <property type="match status" value="1"/>
</dbReference>
<dbReference type="SUPFAM" id="SSF55785">
    <property type="entry name" value="PYP-like sensor domain (PAS domain)"/>
    <property type="match status" value="1"/>
</dbReference>
<evidence type="ECO:0000259" key="7">
    <source>
        <dbReference type="PROSITE" id="PS50112"/>
    </source>
</evidence>
<name>A0ABW5VCS1_9FLAO</name>
<dbReference type="EMBL" id="JBHUOK010000021">
    <property type="protein sequence ID" value="MFD2789447.1"/>
    <property type="molecule type" value="Genomic_DNA"/>
</dbReference>
<dbReference type="InterPro" id="IPR035965">
    <property type="entry name" value="PAS-like_dom_sf"/>
</dbReference>
<dbReference type="SMART" id="SM00091">
    <property type="entry name" value="PAS"/>
    <property type="match status" value="1"/>
</dbReference>
<evidence type="ECO:0000313" key="9">
    <source>
        <dbReference type="Proteomes" id="UP001597532"/>
    </source>
</evidence>
<evidence type="ECO:0000313" key="8">
    <source>
        <dbReference type="EMBL" id="MFD2789447.1"/>
    </source>
</evidence>